<keyword evidence="1" id="KW-0472">Membrane</keyword>
<reference evidence="2 3" key="1">
    <citation type="submission" date="2018-05" db="EMBL/GenBank/DDBJ databases">
        <title>Comparative genomics of bacterial root endophytes of switchgrass collected from native prairies over two seasons.</title>
        <authorList>
            <person name="Tang Y."/>
        </authorList>
    </citation>
    <scope>NUCLEOTIDE SEQUENCE [LARGE SCALE GENOMIC DNA]</scope>
    <source>
        <strain evidence="2 3">NFIX32</strain>
    </source>
</reference>
<gene>
    <name evidence="2" type="ORF">NA66_103344</name>
</gene>
<dbReference type="AlphaFoldDB" id="A0A318HZ89"/>
<keyword evidence="1" id="KW-0812">Transmembrane</keyword>
<dbReference type="Proteomes" id="UP000247755">
    <property type="component" value="Unassembled WGS sequence"/>
</dbReference>
<comment type="caution">
    <text evidence="2">The sequence shown here is derived from an EMBL/GenBank/DDBJ whole genome shotgun (WGS) entry which is preliminary data.</text>
</comment>
<feature type="transmembrane region" description="Helical" evidence="1">
    <location>
        <begin position="29"/>
        <end position="49"/>
    </location>
</feature>
<organism evidence="2 3">
    <name type="scientific">Burkholderia pyrrocinia</name>
    <name type="common">Pseudomonas pyrrocinia</name>
    <dbReference type="NCBI Taxonomy" id="60550"/>
    <lineage>
        <taxon>Bacteria</taxon>
        <taxon>Pseudomonadati</taxon>
        <taxon>Pseudomonadota</taxon>
        <taxon>Betaproteobacteria</taxon>
        <taxon>Burkholderiales</taxon>
        <taxon>Burkholderiaceae</taxon>
        <taxon>Burkholderia</taxon>
        <taxon>Burkholderia cepacia complex</taxon>
    </lineage>
</organism>
<accession>A0A318HZ89</accession>
<proteinExistence type="predicted"/>
<evidence type="ECO:0000313" key="2">
    <source>
        <dbReference type="EMBL" id="PXX23828.1"/>
    </source>
</evidence>
<keyword evidence="1" id="KW-1133">Transmembrane helix</keyword>
<protein>
    <submittedName>
        <fullName evidence="2">Uncharacterized protein</fullName>
    </submittedName>
</protein>
<evidence type="ECO:0000313" key="3">
    <source>
        <dbReference type="Proteomes" id="UP000247755"/>
    </source>
</evidence>
<dbReference type="EMBL" id="QJJY01000033">
    <property type="protein sequence ID" value="PXX23828.1"/>
    <property type="molecule type" value="Genomic_DNA"/>
</dbReference>
<name>A0A318HZ89_BURPY</name>
<sequence>MREHDLLHYETLIDGHCLLGTPWFVCGPYSFIVHYFGPFAVVAQAFNVHKRTLQRHLRKSD</sequence>
<evidence type="ECO:0000256" key="1">
    <source>
        <dbReference type="SAM" id="Phobius"/>
    </source>
</evidence>